<name>A0ABW7IVS3_9VIBR</name>
<comment type="caution">
    <text evidence="1">The sequence shown here is derived from an EMBL/GenBank/DDBJ whole genome shotgun (WGS) entry which is preliminary data.</text>
</comment>
<evidence type="ECO:0000313" key="2">
    <source>
        <dbReference type="Proteomes" id="UP001607151"/>
    </source>
</evidence>
<reference evidence="1 2" key="1">
    <citation type="submission" date="2024-10" db="EMBL/GenBank/DDBJ databases">
        <authorList>
            <person name="Yibar A."/>
            <person name="Saticioglu I.B."/>
            <person name="Duman M."/>
            <person name="Ajmi N."/>
            <person name="Gurler F."/>
            <person name="Ay H."/>
            <person name="Onuk E."/>
            <person name="Guler S."/>
            <person name="Romalde J.L."/>
        </authorList>
    </citation>
    <scope>NUCLEOTIDE SEQUENCE [LARGE SCALE GENOMIC DNA]</scope>
    <source>
        <strain evidence="1 2">14-MA-B</strain>
    </source>
</reference>
<sequence length="256" mass="29602">MKNENYEKEVIEFFERLSMSIKKIPESSEKTPDFLIDSFERVLIELKAKFDSKELQLEQNQALDKGDVFQHGELTGYTGKIANIISEGNSQLKKQKDATESQFCFLFVIASGVTASTQVKQFISTFYGCMPIIDFASKSDQAKNCYYFTESQFFRFRNSLDGAFIVNVYSGQTQFILNDQSINYSLLKHSKFLEQCGRHIPVIDPIEMEAQGHIYIADCEINRNQMQDIQSYVFEKYGIKKGMYHNFENVVFQTNI</sequence>
<dbReference type="RefSeq" id="WP_237296525.1">
    <property type="nucleotide sequence ID" value="NZ_JBIHSN010000002.1"/>
</dbReference>
<gene>
    <name evidence="1" type="ORF">ACGRQ9_08465</name>
</gene>
<dbReference type="EMBL" id="JBIHSN010000002">
    <property type="protein sequence ID" value="MFH0265521.1"/>
    <property type="molecule type" value="Genomic_DNA"/>
</dbReference>
<proteinExistence type="predicted"/>
<keyword evidence="2" id="KW-1185">Reference proteome</keyword>
<accession>A0ABW7IVS3</accession>
<dbReference type="Proteomes" id="UP001607151">
    <property type="component" value="Unassembled WGS sequence"/>
</dbReference>
<organism evidence="1 2">
    <name type="scientific">Vibrio rumoiensis</name>
    <dbReference type="NCBI Taxonomy" id="76258"/>
    <lineage>
        <taxon>Bacteria</taxon>
        <taxon>Pseudomonadati</taxon>
        <taxon>Pseudomonadota</taxon>
        <taxon>Gammaproteobacteria</taxon>
        <taxon>Vibrionales</taxon>
        <taxon>Vibrionaceae</taxon>
        <taxon>Vibrio</taxon>
    </lineage>
</organism>
<evidence type="ECO:0000313" key="1">
    <source>
        <dbReference type="EMBL" id="MFH0265521.1"/>
    </source>
</evidence>
<protein>
    <submittedName>
        <fullName evidence="1">Uncharacterized protein</fullName>
    </submittedName>
</protein>